<dbReference type="Proteomes" id="UP001320513">
    <property type="component" value="Unassembled WGS sequence"/>
</dbReference>
<evidence type="ECO:0000256" key="1">
    <source>
        <dbReference type="RuleBase" id="RU004003"/>
    </source>
</evidence>
<comment type="caution">
    <text evidence="5">The sequence shown here is derived from an EMBL/GenBank/DDBJ whole genome shotgun (WGS) entry which is preliminary data.</text>
</comment>
<evidence type="ECO:0000256" key="2">
    <source>
        <dbReference type="SAM" id="SignalP"/>
    </source>
</evidence>
<dbReference type="EMBL" id="LOHG01000014">
    <property type="protein sequence ID" value="MCI8211804.1"/>
    <property type="molecule type" value="Genomic_DNA"/>
</dbReference>
<dbReference type="RefSeq" id="WP_243247900.1">
    <property type="nucleotide sequence ID" value="NZ_LOHG01000014.1"/>
</dbReference>
<feature type="domain" description="Type II/III secretion system secretin-like" evidence="3">
    <location>
        <begin position="310"/>
        <end position="470"/>
    </location>
</feature>
<accession>A0ABS9ZML2</accession>
<dbReference type="Pfam" id="PF00263">
    <property type="entry name" value="Secretin"/>
    <property type="match status" value="1"/>
</dbReference>
<dbReference type="InterPro" id="IPR004846">
    <property type="entry name" value="T2SS/T3SS_dom"/>
</dbReference>
<keyword evidence="6" id="KW-1185">Reference proteome</keyword>
<evidence type="ECO:0000313" key="6">
    <source>
        <dbReference type="Proteomes" id="UP001320513"/>
    </source>
</evidence>
<evidence type="ECO:0000259" key="4">
    <source>
        <dbReference type="Pfam" id="PF13629"/>
    </source>
</evidence>
<organism evidence="5 6">
    <name type="scientific">Pseudomonas maioricensis</name>
    <dbReference type="NCBI Taxonomy" id="1766623"/>
    <lineage>
        <taxon>Bacteria</taxon>
        <taxon>Pseudomonadati</taxon>
        <taxon>Pseudomonadota</taxon>
        <taxon>Gammaproteobacteria</taxon>
        <taxon>Pseudomonadales</taxon>
        <taxon>Pseudomonadaceae</taxon>
        <taxon>Pseudomonas</taxon>
    </lineage>
</organism>
<name>A0ABS9ZML2_9PSED</name>
<keyword evidence="2" id="KW-0732">Signal</keyword>
<dbReference type="Pfam" id="PF13629">
    <property type="entry name" value="T2SS-T3SS_pil_N"/>
    <property type="match status" value="1"/>
</dbReference>
<feature type="signal peptide" evidence="2">
    <location>
        <begin position="1"/>
        <end position="28"/>
    </location>
</feature>
<proteinExistence type="inferred from homology"/>
<feature type="chain" id="PRO_5047135254" evidence="2">
    <location>
        <begin position="29"/>
        <end position="501"/>
    </location>
</feature>
<dbReference type="InterPro" id="IPR032789">
    <property type="entry name" value="T2SS-T3SS_pil_N"/>
</dbReference>
<dbReference type="PANTHER" id="PTHR30332:SF17">
    <property type="entry name" value="TYPE IV PILIATION SYSTEM PROTEIN DR_0774-RELATED"/>
    <property type="match status" value="1"/>
</dbReference>
<reference evidence="5 6" key="1">
    <citation type="submission" date="2015-12" db="EMBL/GenBank/DDBJ databases">
        <title>Phylogenomics in the description of a new species in the Pseudomonas syringae group.</title>
        <authorList>
            <person name="Busquets A."/>
            <person name="Gomila M."/>
            <person name="Beiki F."/>
            <person name="Rahimian H."/>
            <person name="Mulet M."/>
            <person name="Sanchez D."/>
            <person name="Garcia-Valdes E."/>
            <person name="Lalucat J."/>
        </authorList>
    </citation>
    <scope>NUCLEOTIDE SEQUENCE [LARGE SCALE GENOMIC DNA]</scope>
    <source>
        <strain evidence="5 6">S25</strain>
    </source>
</reference>
<evidence type="ECO:0000313" key="5">
    <source>
        <dbReference type="EMBL" id="MCI8211804.1"/>
    </source>
</evidence>
<dbReference type="PRINTS" id="PR00811">
    <property type="entry name" value="BCTERIALGSPD"/>
</dbReference>
<dbReference type="InterPro" id="IPR050810">
    <property type="entry name" value="Bact_Secretion_Sys_Channel"/>
</dbReference>
<feature type="domain" description="Pilus formation protein N-terminal" evidence="4">
    <location>
        <begin position="74"/>
        <end position="140"/>
    </location>
</feature>
<sequence length="501" mass="51796">MKFVSKAPAASLACALAASLIWSSMACAQDAPAAPDEADQGQDEADQGQYVVQEQPAPKRLNLPRKLTQVKETEDVQLLVKQGRLLQLPRAATTVLVADPSVASFQVPSPGSVFVFAQNAGITTLYAMDENDEVIAALRLVATHDLSALSKQIAEEVPGSKIEFGPSSGSGLIVRGSVRTPQQAKQVIKSVEAYLGAADSSSQGGAGGGGAAGGAGGGGAPAPKVINQLKVELSAQVNISVRIVEVSRSMTTSLGMNWGVALKDGNFFFSNASSLFDATTGAILQPTGTNTVGQGTRTRGSTTVSGLLTALSEDGLATVLAEPNLTAMSGETAGFAAGGEVPIVIITNNNVTIEYKQYGVIMRMTPTLLSPNRISLHVAPEVSDLSDEGAVILQGNVIPAFKVRRADTTVELASGQSFALAGMLRSNVAQQVTGVPGLKSIPGIGRLFETETSSQEDTELVIIATAYVVEPTVPSDLQTPGRGIRALDAQMPSQASAGYLY</sequence>
<protein>
    <submittedName>
        <fullName evidence="5">Type II and III secretion system protein</fullName>
    </submittedName>
</protein>
<dbReference type="PROSITE" id="PS51257">
    <property type="entry name" value="PROKAR_LIPOPROTEIN"/>
    <property type="match status" value="1"/>
</dbReference>
<dbReference type="PANTHER" id="PTHR30332">
    <property type="entry name" value="PROBABLE GENERAL SECRETION PATHWAY PROTEIN D"/>
    <property type="match status" value="1"/>
</dbReference>
<evidence type="ECO:0000259" key="3">
    <source>
        <dbReference type="Pfam" id="PF00263"/>
    </source>
</evidence>
<comment type="similarity">
    <text evidence="1">Belongs to the bacterial secretin family.</text>
</comment>
<dbReference type="InterPro" id="IPR001775">
    <property type="entry name" value="GspD/PilQ"/>
</dbReference>
<gene>
    <name evidence="5" type="ORF">AUC61_19915</name>
</gene>